<dbReference type="EMBL" id="CVRR01000014">
    <property type="protein sequence ID" value="CRL36824.1"/>
    <property type="molecule type" value="Genomic_DNA"/>
</dbReference>
<evidence type="ECO:0000256" key="3">
    <source>
        <dbReference type="ARBA" id="ARBA00023052"/>
    </source>
</evidence>
<feature type="domain" description="Transketolase N-terminal" evidence="4">
    <location>
        <begin position="24"/>
        <end position="231"/>
    </location>
</feature>
<dbReference type="Pfam" id="PF00456">
    <property type="entry name" value="Transketolase_N"/>
    <property type="match status" value="1"/>
</dbReference>
<evidence type="ECO:0000259" key="4">
    <source>
        <dbReference type="Pfam" id="PF00456"/>
    </source>
</evidence>
<keyword evidence="6" id="KW-1185">Reference proteome</keyword>
<dbReference type="InterPro" id="IPR005474">
    <property type="entry name" value="Transketolase_N"/>
</dbReference>
<accession>A0A0M6WLW5</accession>
<dbReference type="Proteomes" id="UP000049979">
    <property type="component" value="Unassembled WGS sequence"/>
</dbReference>
<evidence type="ECO:0000313" key="6">
    <source>
        <dbReference type="Proteomes" id="UP000049979"/>
    </source>
</evidence>
<sequence>MYEKEIEQQKRNIVEMVHANRIEAHLSPAMAMMEIFNVLLRDIMNIENGIDDERSDRLVLSNGHIALGLYAVYESIGILSKEEFYTFGKRDTRIAIHPDRHHTPGMVISTGSLGHGLANAVGLAYAWKIKGKENRIFVTVGDGELNEGSIWESMIFAARMKLDNICCIIDDNKSTEYMPDISGKFHSFGWDVVEVNGHDEEGLRKALSQRTEEKPYAVLADTIKGHGISLFEREPDIWHFKGISDEEYAMILEDL</sequence>
<dbReference type="PANTHER" id="PTHR47514">
    <property type="entry name" value="TRANSKETOLASE N-TERMINAL SECTION-RELATED"/>
    <property type="match status" value="1"/>
</dbReference>
<evidence type="ECO:0000256" key="1">
    <source>
        <dbReference type="ARBA" id="ARBA00001964"/>
    </source>
</evidence>
<evidence type="ECO:0000313" key="5">
    <source>
        <dbReference type="EMBL" id="CRL36824.1"/>
    </source>
</evidence>
<gene>
    <name evidence="5" type="ORF">M72_27181</name>
</gene>
<reference evidence="6" key="1">
    <citation type="submission" date="2015-05" db="EMBL/GenBank/DDBJ databases">
        <authorList>
            <consortium name="Pathogen Informatics"/>
        </authorList>
    </citation>
    <scope>NUCLEOTIDE SEQUENCE [LARGE SCALE GENOMIC DNA]</scope>
    <source>
        <strain evidence="6">M72</strain>
    </source>
</reference>
<dbReference type="InterPro" id="IPR029061">
    <property type="entry name" value="THDP-binding"/>
</dbReference>
<dbReference type="SUPFAM" id="SSF52518">
    <property type="entry name" value="Thiamin diphosphate-binding fold (THDP-binding)"/>
    <property type="match status" value="1"/>
</dbReference>
<dbReference type="RefSeq" id="WP_055067597.1">
    <property type="nucleotide sequence ID" value="NZ_CP173697.1"/>
</dbReference>
<dbReference type="CDD" id="cd02012">
    <property type="entry name" value="TPP_TK"/>
    <property type="match status" value="1"/>
</dbReference>
<dbReference type="AlphaFoldDB" id="A0A0M6WLW5"/>
<keyword evidence="3" id="KW-0786">Thiamine pyrophosphate</keyword>
<comment type="similarity">
    <text evidence="2">Belongs to the transketolase family.</text>
</comment>
<dbReference type="OrthoDB" id="8732661at2"/>
<dbReference type="Gene3D" id="3.40.50.970">
    <property type="match status" value="1"/>
</dbReference>
<organism evidence="5 6">
    <name type="scientific">Roseburia faecis</name>
    <dbReference type="NCBI Taxonomy" id="301302"/>
    <lineage>
        <taxon>Bacteria</taxon>
        <taxon>Bacillati</taxon>
        <taxon>Bacillota</taxon>
        <taxon>Clostridia</taxon>
        <taxon>Lachnospirales</taxon>
        <taxon>Lachnospiraceae</taxon>
        <taxon>Roseburia</taxon>
    </lineage>
</organism>
<comment type="cofactor">
    <cofactor evidence="1">
        <name>thiamine diphosphate</name>
        <dbReference type="ChEBI" id="CHEBI:58937"/>
    </cofactor>
</comment>
<dbReference type="PANTHER" id="PTHR47514:SF1">
    <property type="entry name" value="TRANSKETOLASE N-TERMINAL SECTION-RELATED"/>
    <property type="match status" value="1"/>
</dbReference>
<proteinExistence type="inferred from homology"/>
<protein>
    <recommendedName>
        <fullName evidence="4">Transketolase N-terminal domain-containing protein</fullName>
    </recommendedName>
</protein>
<evidence type="ECO:0000256" key="2">
    <source>
        <dbReference type="ARBA" id="ARBA00007131"/>
    </source>
</evidence>
<name>A0A0M6WLW5_9FIRM</name>